<evidence type="ECO:0000256" key="3">
    <source>
        <dbReference type="ARBA" id="ARBA00022553"/>
    </source>
</evidence>
<dbReference type="InterPro" id="IPR013767">
    <property type="entry name" value="PAS_fold"/>
</dbReference>
<feature type="modified residue" description="4-aspartylphosphate" evidence="7">
    <location>
        <position position="1086"/>
    </location>
</feature>
<dbReference type="InterPro" id="IPR003661">
    <property type="entry name" value="HisK_dim/P_dom"/>
</dbReference>
<feature type="domain" description="PAC" evidence="11">
    <location>
        <begin position="712"/>
        <end position="764"/>
    </location>
</feature>
<dbReference type="Gene3D" id="3.40.50.2300">
    <property type="match status" value="2"/>
</dbReference>
<feature type="domain" description="Response regulatory" evidence="9">
    <location>
        <begin position="1037"/>
        <end position="1153"/>
    </location>
</feature>
<dbReference type="NCBIfam" id="TIGR00229">
    <property type="entry name" value="sensory_box"/>
    <property type="match status" value="2"/>
</dbReference>
<dbReference type="EC" id="2.7.13.3" evidence="2"/>
<dbReference type="InterPro" id="IPR000014">
    <property type="entry name" value="PAS"/>
</dbReference>
<evidence type="ECO:0000256" key="1">
    <source>
        <dbReference type="ARBA" id="ARBA00000085"/>
    </source>
</evidence>
<dbReference type="InterPro" id="IPR005467">
    <property type="entry name" value="His_kinase_dom"/>
</dbReference>
<dbReference type="SMART" id="SM00091">
    <property type="entry name" value="PAS"/>
    <property type="match status" value="2"/>
</dbReference>
<evidence type="ECO:0000256" key="2">
    <source>
        <dbReference type="ARBA" id="ARBA00012438"/>
    </source>
</evidence>
<dbReference type="CDD" id="cd00130">
    <property type="entry name" value="PAS"/>
    <property type="match status" value="3"/>
</dbReference>
<dbReference type="InterPro" id="IPR004358">
    <property type="entry name" value="Sig_transdc_His_kin-like_C"/>
</dbReference>
<keyword evidence="4" id="KW-0808">Transferase</keyword>
<dbReference type="InterPro" id="IPR036890">
    <property type="entry name" value="HATPase_C_sf"/>
</dbReference>
<feature type="domain" description="PAS" evidence="10">
    <location>
        <begin position="623"/>
        <end position="694"/>
    </location>
</feature>
<dbReference type="InterPro" id="IPR011006">
    <property type="entry name" value="CheY-like_superfamily"/>
</dbReference>
<keyword evidence="5" id="KW-0418">Kinase</keyword>
<dbReference type="SUPFAM" id="SSF47384">
    <property type="entry name" value="Homodimeric domain of signal transducing histidine kinase"/>
    <property type="match status" value="1"/>
</dbReference>
<dbReference type="SUPFAM" id="SSF52172">
    <property type="entry name" value="CheY-like"/>
    <property type="match status" value="2"/>
</dbReference>
<dbReference type="InterPro" id="IPR000700">
    <property type="entry name" value="PAS-assoc_C"/>
</dbReference>
<proteinExistence type="predicted"/>
<evidence type="ECO:0000313" key="13">
    <source>
        <dbReference type="Proteomes" id="UP000664844"/>
    </source>
</evidence>
<keyword evidence="3 7" id="KW-0597">Phosphoprotein</keyword>
<dbReference type="SMART" id="SM00387">
    <property type="entry name" value="HATPase_c"/>
    <property type="match status" value="1"/>
</dbReference>
<feature type="domain" description="PAC" evidence="11">
    <location>
        <begin position="242"/>
        <end position="294"/>
    </location>
</feature>
<keyword evidence="13" id="KW-1185">Reference proteome</keyword>
<dbReference type="CDD" id="cd00082">
    <property type="entry name" value="HisKA"/>
    <property type="match status" value="1"/>
</dbReference>
<dbReference type="SUPFAM" id="SSF55785">
    <property type="entry name" value="PYP-like sensor domain (PAS domain)"/>
    <property type="match status" value="3"/>
</dbReference>
<evidence type="ECO:0000256" key="7">
    <source>
        <dbReference type="PROSITE-ProRule" id="PRU00169"/>
    </source>
</evidence>
<dbReference type="Proteomes" id="UP000664844">
    <property type="component" value="Unassembled WGS sequence"/>
</dbReference>
<dbReference type="CDD" id="cd16922">
    <property type="entry name" value="HATPase_EvgS-ArcB-TorS-like"/>
    <property type="match status" value="1"/>
</dbReference>
<dbReference type="InterPro" id="IPR001789">
    <property type="entry name" value="Sig_transdc_resp-reg_receiver"/>
</dbReference>
<dbReference type="PROSITE" id="PS50113">
    <property type="entry name" value="PAC"/>
    <property type="match status" value="3"/>
</dbReference>
<evidence type="ECO:0000256" key="5">
    <source>
        <dbReference type="ARBA" id="ARBA00022777"/>
    </source>
</evidence>
<dbReference type="CDD" id="cd19920">
    <property type="entry name" value="REC_PA4781-like"/>
    <property type="match status" value="1"/>
</dbReference>
<dbReference type="SMART" id="SM00388">
    <property type="entry name" value="HisKA"/>
    <property type="match status" value="1"/>
</dbReference>
<dbReference type="RefSeq" id="WP_207087184.1">
    <property type="nucleotide sequence ID" value="NZ_JAFLQW010000161.1"/>
</dbReference>
<dbReference type="SMART" id="SM00065">
    <property type="entry name" value="GAF"/>
    <property type="match status" value="1"/>
</dbReference>
<dbReference type="Pfam" id="PF02518">
    <property type="entry name" value="HATPase_c"/>
    <property type="match status" value="1"/>
</dbReference>
<dbReference type="PROSITE" id="PS50110">
    <property type="entry name" value="RESPONSE_REGULATORY"/>
    <property type="match status" value="2"/>
</dbReference>
<evidence type="ECO:0000256" key="6">
    <source>
        <dbReference type="ARBA" id="ARBA00023012"/>
    </source>
</evidence>
<dbReference type="SUPFAM" id="SSF55781">
    <property type="entry name" value="GAF domain-like"/>
    <property type="match status" value="1"/>
</dbReference>
<comment type="catalytic activity">
    <reaction evidence="1">
        <text>ATP + protein L-histidine = ADP + protein N-phospho-L-histidine.</text>
        <dbReference type="EC" id="2.7.13.3"/>
    </reaction>
</comment>
<dbReference type="Gene3D" id="1.10.287.130">
    <property type="match status" value="1"/>
</dbReference>
<accession>A0ABS3FNT7</accession>
<comment type="caution">
    <text evidence="12">The sequence shown here is derived from an EMBL/GenBank/DDBJ whole genome shotgun (WGS) entry which is preliminary data.</text>
</comment>
<dbReference type="Pfam" id="PF00512">
    <property type="entry name" value="HisKA"/>
    <property type="match status" value="1"/>
</dbReference>
<dbReference type="SMART" id="SM00086">
    <property type="entry name" value="PAC"/>
    <property type="match status" value="3"/>
</dbReference>
<dbReference type="InterPro" id="IPR029016">
    <property type="entry name" value="GAF-like_dom_sf"/>
</dbReference>
<feature type="domain" description="Histidine kinase" evidence="8">
    <location>
        <begin position="782"/>
        <end position="1011"/>
    </location>
</feature>
<feature type="domain" description="PAS" evidence="10">
    <location>
        <begin position="496"/>
        <end position="566"/>
    </location>
</feature>
<dbReference type="Gene3D" id="3.30.450.20">
    <property type="entry name" value="PAS domain"/>
    <property type="match status" value="3"/>
</dbReference>
<dbReference type="InterPro" id="IPR036097">
    <property type="entry name" value="HisK_dim/P_sf"/>
</dbReference>
<dbReference type="SMART" id="SM00448">
    <property type="entry name" value="REC"/>
    <property type="match status" value="2"/>
</dbReference>
<evidence type="ECO:0000259" key="8">
    <source>
        <dbReference type="PROSITE" id="PS50109"/>
    </source>
</evidence>
<reference evidence="12 13" key="1">
    <citation type="submission" date="2021-03" db="EMBL/GenBank/DDBJ databases">
        <title>Metabolic Capacity of the Antarctic Cyanobacterium Phormidium pseudopriestleyi that Sustains Oxygenic Photosynthesis in the Presence of Hydrogen Sulfide.</title>
        <authorList>
            <person name="Lumian J.E."/>
            <person name="Jungblut A.D."/>
            <person name="Dillon M.L."/>
            <person name="Hawes I."/>
            <person name="Doran P.T."/>
            <person name="Mackey T.J."/>
            <person name="Dick G.J."/>
            <person name="Grettenberger C.L."/>
            <person name="Sumner D.Y."/>
        </authorList>
    </citation>
    <scope>NUCLEOTIDE SEQUENCE [LARGE SCALE GENOMIC DNA]</scope>
    <source>
        <strain evidence="12 13">FRX01</strain>
    </source>
</reference>
<dbReference type="InterPro" id="IPR003594">
    <property type="entry name" value="HATPase_dom"/>
</dbReference>
<dbReference type="Gene3D" id="3.30.450.40">
    <property type="match status" value="1"/>
</dbReference>
<evidence type="ECO:0000256" key="4">
    <source>
        <dbReference type="ARBA" id="ARBA00022679"/>
    </source>
</evidence>
<dbReference type="PROSITE" id="PS50112">
    <property type="entry name" value="PAS"/>
    <property type="match status" value="2"/>
</dbReference>
<feature type="domain" description="Response regulatory" evidence="9">
    <location>
        <begin position="12"/>
        <end position="128"/>
    </location>
</feature>
<evidence type="ECO:0000259" key="10">
    <source>
        <dbReference type="PROSITE" id="PS50112"/>
    </source>
</evidence>
<dbReference type="PANTHER" id="PTHR43047">
    <property type="entry name" value="TWO-COMPONENT HISTIDINE PROTEIN KINASE"/>
    <property type="match status" value="1"/>
</dbReference>
<dbReference type="CDD" id="cd17546">
    <property type="entry name" value="REC_hyHK_CKI1_RcsC-like"/>
    <property type="match status" value="1"/>
</dbReference>
<dbReference type="InterPro" id="IPR035965">
    <property type="entry name" value="PAS-like_dom_sf"/>
</dbReference>
<dbReference type="Pfam" id="PF08447">
    <property type="entry name" value="PAS_3"/>
    <property type="match status" value="1"/>
</dbReference>
<keyword evidence="6" id="KW-0902">Two-component regulatory system</keyword>
<dbReference type="Pfam" id="PF00989">
    <property type="entry name" value="PAS"/>
    <property type="match status" value="2"/>
</dbReference>
<dbReference type="Gene3D" id="2.10.70.100">
    <property type="match status" value="1"/>
</dbReference>
<evidence type="ECO:0000259" key="9">
    <source>
        <dbReference type="PROSITE" id="PS50110"/>
    </source>
</evidence>
<dbReference type="InterPro" id="IPR001610">
    <property type="entry name" value="PAC"/>
</dbReference>
<dbReference type="Pfam" id="PF01590">
    <property type="entry name" value="GAF"/>
    <property type="match status" value="1"/>
</dbReference>
<dbReference type="Pfam" id="PF00072">
    <property type="entry name" value="Response_reg"/>
    <property type="match status" value="2"/>
</dbReference>
<sequence>MKIEGDRSYKGEILVVDDKVANLKLLVDLLSGHGYKVRAAPNGVLALQAVDVNIPDLILLDIMMPDMNGYEVCKKLKSQEQTRHITIIFIRALYETFDKVRGFAVGGSDYITKPFQEAEVFDRIEHQIKLQKLERELRERNFQLSWEIQQRNSAEREKDRLIISLQKSQRSLATAQRVAGVGNWEFNWLTRHLVLSDEMFRVLGINPQLKPSYVEVLKTIHSDDRSRFSQTLKQAIATGSSYQIEGRIQGPDGAIRDVEAKGEVLLDLQGKPSQMFGTVLDITTRKQVKIQLQKQLVRSELLRGITEKIRSELKLEKLLDTAAQEIRDAFGVSCTEIHTYRETRNPPLQIAAFAVAEGCQWSRELELPLDETPYAQEFLESDRPVAINDLETDLLFQPVLARYPQFQVKSMLLVRTSYKGQPNGAIVLHEYDRPREWSQEEIELIETIAAQVGIAIAQANFLTREQQARIKLKQQNQQLQQEINARIITETALKTSESKYRNLVETPQKLIWTIDTKGRITFVNAAVRDIYGYTPSEAIGRLFTDLIHPSRWSQDQKFFRHILMEGQNFSQYETTHITQAGTPIYMMLNAIPLRDEAGFVIGITGTASNITQLKQTQAKLIETNRLQQAILNSAEHTIIATDPQGMILTFNAAAERLLGYKALSVTTRANVVMIHTREELQERAEILSDELGYAIAPGFDAIVAKARQGVSDIREWTYLRKDGSRFPVWLSITALQDVMGQITGFLGIVRDITDRKQVEEALKQVAIAAQMANHAKSEFLANMSHELRTPLNAILGFAQVMAADPSLQPEHRQQIEIINRSGSHLLELINDILEMSKIEAGRTPLKIEPFDLGPMLRDLEDMLRFKAHEKNLRLLTEIAPDVPLYIRADQAKLRQVLINILGNAIKFTQTGSITLRVHRGSAEFKLRNYRDSSAEFLQFEVEDTGPGIAQEDMNLIFESFGQTETGRKSGQGTGLGLPISLQFVRMMGGEIQVSSILGVGSTFIFEIQVEPLDSSEVPRTQSKGAVIGLAPDQPSKRILVVDDMIESRLLLVKLLDSIGFEVREAENGQEAIAQWLQWQPDLILMDLRMPVMDGYEATKQIKASAGSQKPAILALTASVFEEDRSAVFTAGCDDFLRKPLEKDELLEKIGYHLNVDYIYSKDIPPFQRLKPEIEAGELSMDKLKSYLEKMPNKWVEKIYDAAAQCSDDMILELTKEMPTDFEPLGLALSKLAENFQFHQIMHLTYSEDL</sequence>
<evidence type="ECO:0000259" key="11">
    <source>
        <dbReference type="PROSITE" id="PS50113"/>
    </source>
</evidence>
<dbReference type="InterPro" id="IPR013655">
    <property type="entry name" value="PAS_fold_3"/>
</dbReference>
<name>A0ABS3FNT7_9CYAN</name>
<dbReference type="PRINTS" id="PR00344">
    <property type="entry name" value="BCTRLSENSOR"/>
</dbReference>
<organism evidence="12 13">
    <name type="scientific">Phormidium pseudopriestleyi FRX01</name>
    <dbReference type="NCBI Taxonomy" id="1759528"/>
    <lineage>
        <taxon>Bacteria</taxon>
        <taxon>Bacillati</taxon>
        <taxon>Cyanobacteriota</taxon>
        <taxon>Cyanophyceae</taxon>
        <taxon>Oscillatoriophycideae</taxon>
        <taxon>Oscillatoriales</taxon>
        <taxon>Oscillatoriaceae</taxon>
        <taxon>Phormidium</taxon>
    </lineage>
</organism>
<dbReference type="InterPro" id="IPR003018">
    <property type="entry name" value="GAF"/>
</dbReference>
<dbReference type="EMBL" id="JAFLQW010000161">
    <property type="protein sequence ID" value="MBO0348639.1"/>
    <property type="molecule type" value="Genomic_DNA"/>
</dbReference>
<dbReference type="SUPFAM" id="SSF55874">
    <property type="entry name" value="ATPase domain of HSP90 chaperone/DNA topoisomerase II/histidine kinase"/>
    <property type="match status" value="1"/>
</dbReference>
<dbReference type="PROSITE" id="PS50109">
    <property type="entry name" value="HIS_KIN"/>
    <property type="match status" value="1"/>
</dbReference>
<gene>
    <name evidence="12" type="ORF">J0895_05895</name>
</gene>
<protein>
    <recommendedName>
        <fullName evidence="2">histidine kinase</fullName>
        <ecNumber evidence="2">2.7.13.3</ecNumber>
    </recommendedName>
</protein>
<evidence type="ECO:0000313" key="12">
    <source>
        <dbReference type="EMBL" id="MBO0348639.1"/>
    </source>
</evidence>
<dbReference type="Gene3D" id="3.30.565.10">
    <property type="entry name" value="Histidine kinase-like ATPase, C-terminal domain"/>
    <property type="match status" value="1"/>
</dbReference>
<feature type="domain" description="PAC" evidence="11">
    <location>
        <begin position="570"/>
        <end position="622"/>
    </location>
</feature>
<feature type="modified residue" description="4-aspartylphosphate" evidence="7">
    <location>
        <position position="61"/>
    </location>
</feature>